<dbReference type="InterPro" id="IPR032092">
    <property type="entry name" value="PilW"/>
</dbReference>
<dbReference type="Pfam" id="PF16074">
    <property type="entry name" value="PilW"/>
    <property type="match status" value="1"/>
</dbReference>
<evidence type="ECO:0000313" key="1">
    <source>
        <dbReference type="EMBL" id="MFC7408056.1"/>
    </source>
</evidence>
<name>A0ABW2QF04_9BURK</name>
<dbReference type="RefSeq" id="WP_382220007.1">
    <property type="nucleotide sequence ID" value="NZ_JBHTCA010000002.1"/>
</dbReference>
<keyword evidence="2" id="KW-1185">Reference proteome</keyword>
<gene>
    <name evidence="1" type="ORF">ACFQPB_04225</name>
</gene>
<sequence length="324" mass="35208">MLELLVAMFIGLFLIGGVSAIYIVSKRGYTETENVSRVNESARFALYLLSNNLAHLGFFGGANPNPPSLLNSLAAITGDCTGTASVVDTANHFRVVKATSATPVSCIADAQSDSDVLIIKSVRPVPFSDGALDDLSDNDGTVDAPEALNANRVYLWASRLGSDGQLFRGNVQPDLTRISDGVAWEYLANIYYVRNVAGREPTLSRKALRWNGTALVVDTEDLVEGVERLRVVPGVLGGNYVTPQVKYMETADMTTSDWVSVASVQLRLLVRSADIDPGGVSRNLRYVLLEGNEAGYDYFEPGAGDRRYRTVVQETVNVRNFVYP</sequence>
<comment type="caution">
    <text evidence="1">The sequence shown here is derived from an EMBL/GenBank/DDBJ whole genome shotgun (WGS) entry which is preliminary data.</text>
</comment>
<reference evidence="2" key="1">
    <citation type="journal article" date="2019" name="Int. J. Syst. Evol. Microbiol.">
        <title>The Global Catalogue of Microorganisms (GCM) 10K type strain sequencing project: providing services to taxonomists for standard genome sequencing and annotation.</title>
        <authorList>
            <consortium name="The Broad Institute Genomics Platform"/>
            <consortium name="The Broad Institute Genome Sequencing Center for Infectious Disease"/>
            <person name="Wu L."/>
            <person name="Ma J."/>
        </authorList>
    </citation>
    <scope>NUCLEOTIDE SEQUENCE [LARGE SCALE GENOMIC DNA]</scope>
    <source>
        <strain evidence="2">CGMCC 1.12371</strain>
    </source>
</reference>
<organism evidence="1 2">
    <name type="scientific">Hydrogenophaga atypica</name>
    <dbReference type="NCBI Taxonomy" id="249409"/>
    <lineage>
        <taxon>Bacteria</taxon>
        <taxon>Pseudomonadati</taxon>
        <taxon>Pseudomonadota</taxon>
        <taxon>Betaproteobacteria</taxon>
        <taxon>Burkholderiales</taxon>
        <taxon>Comamonadaceae</taxon>
        <taxon>Hydrogenophaga</taxon>
    </lineage>
</organism>
<protein>
    <submittedName>
        <fullName evidence="1">PilW family protein</fullName>
    </submittedName>
</protein>
<accession>A0ABW2QF04</accession>
<dbReference type="Proteomes" id="UP001596501">
    <property type="component" value="Unassembled WGS sequence"/>
</dbReference>
<proteinExistence type="predicted"/>
<dbReference type="EMBL" id="JBHTCA010000002">
    <property type="protein sequence ID" value="MFC7408056.1"/>
    <property type="molecule type" value="Genomic_DNA"/>
</dbReference>
<evidence type="ECO:0000313" key="2">
    <source>
        <dbReference type="Proteomes" id="UP001596501"/>
    </source>
</evidence>